<keyword evidence="2" id="KW-1185">Reference proteome</keyword>
<proteinExistence type="predicted"/>
<reference evidence="1" key="1">
    <citation type="journal article" date="2020" name="Stud. Mycol.">
        <title>101 Dothideomycetes genomes: a test case for predicting lifestyles and emergence of pathogens.</title>
        <authorList>
            <person name="Haridas S."/>
            <person name="Albert R."/>
            <person name="Binder M."/>
            <person name="Bloem J."/>
            <person name="Labutti K."/>
            <person name="Salamov A."/>
            <person name="Andreopoulos B."/>
            <person name="Baker S."/>
            <person name="Barry K."/>
            <person name="Bills G."/>
            <person name="Bluhm B."/>
            <person name="Cannon C."/>
            <person name="Castanera R."/>
            <person name="Culley D."/>
            <person name="Daum C."/>
            <person name="Ezra D."/>
            <person name="Gonzalez J."/>
            <person name="Henrissat B."/>
            <person name="Kuo A."/>
            <person name="Liang C."/>
            <person name="Lipzen A."/>
            <person name="Lutzoni F."/>
            <person name="Magnuson J."/>
            <person name="Mondo S."/>
            <person name="Nolan M."/>
            <person name="Ohm R."/>
            <person name="Pangilinan J."/>
            <person name="Park H.-J."/>
            <person name="Ramirez L."/>
            <person name="Alfaro M."/>
            <person name="Sun H."/>
            <person name="Tritt A."/>
            <person name="Yoshinaga Y."/>
            <person name="Zwiers L.-H."/>
            <person name="Turgeon B."/>
            <person name="Goodwin S."/>
            <person name="Spatafora J."/>
            <person name="Crous P."/>
            <person name="Grigoriev I."/>
        </authorList>
    </citation>
    <scope>NUCLEOTIDE SEQUENCE</scope>
    <source>
        <strain evidence="1">CBS 119687</strain>
    </source>
</reference>
<name>A0A6A6AK30_9PLEO</name>
<gene>
    <name evidence="1" type="ORF">P153DRAFT_364729</name>
</gene>
<dbReference type="EMBL" id="ML977501">
    <property type="protein sequence ID" value="KAF2132309.1"/>
    <property type="molecule type" value="Genomic_DNA"/>
</dbReference>
<organism evidence="1 2">
    <name type="scientific">Dothidotthia symphoricarpi CBS 119687</name>
    <dbReference type="NCBI Taxonomy" id="1392245"/>
    <lineage>
        <taxon>Eukaryota</taxon>
        <taxon>Fungi</taxon>
        <taxon>Dikarya</taxon>
        <taxon>Ascomycota</taxon>
        <taxon>Pezizomycotina</taxon>
        <taxon>Dothideomycetes</taxon>
        <taxon>Pleosporomycetidae</taxon>
        <taxon>Pleosporales</taxon>
        <taxon>Dothidotthiaceae</taxon>
        <taxon>Dothidotthia</taxon>
    </lineage>
</organism>
<accession>A0A6A6AK30</accession>
<dbReference type="GeneID" id="54408097"/>
<sequence length="67" mass="6995">MCTVAAFKVIPDSSPERLVAPPPYFFSKESPFVVIAISCGADLTGLSRSGQIPVRSSVHQGNSSAVS</sequence>
<dbReference type="AlphaFoldDB" id="A0A6A6AK30"/>
<evidence type="ECO:0000313" key="1">
    <source>
        <dbReference type="EMBL" id="KAF2132309.1"/>
    </source>
</evidence>
<evidence type="ECO:0000313" key="2">
    <source>
        <dbReference type="Proteomes" id="UP000799771"/>
    </source>
</evidence>
<dbReference type="Proteomes" id="UP000799771">
    <property type="component" value="Unassembled WGS sequence"/>
</dbReference>
<dbReference type="RefSeq" id="XP_033526696.1">
    <property type="nucleotide sequence ID" value="XM_033667665.1"/>
</dbReference>
<protein>
    <submittedName>
        <fullName evidence="1">Uncharacterized protein</fullName>
    </submittedName>
</protein>